<dbReference type="SUPFAM" id="SSF56219">
    <property type="entry name" value="DNase I-like"/>
    <property type="match status" value="1"/>
</dbReference>
<reference evidence="1" key="1">
    <citation type="submission" date="2019-08" db="EMBL/GenBank/DDBJ databases">
        <title>The genome of the North American firefly Photinus pyralis.</title>
        <authorList>
            <consortium name="Photinus pyralis genome working group"/>
            <person name="Fallon T.R."/>
            <person name="Sander Lower S.E."/>
            <person name="Weng J.-K."/>
        </authorList>
    </citation>
    <scope>NUCLEOTIDE SEQUENCE</scope>
    <source>
        <strain evidence="1">TRF0915ILg1</strain>
        <tissue evidence="1">Whole body</tissue>
    </source>
</reference>
<dbReference type="EMBL" id="VTPC01002901">
    <property type="protein sequence ID" value="KAF2899299.1"/>
    <property type="molecule type" value="Genomic_DNA"/>
</dbReference>
<evidence type="ECO:0000313" key="2">
    <source>
        <dbReference type="Proteomes" id="UP000801492"/>
    </source>
</evidence>
<dbReference type="InterPro" id="IPR036691">
    <property type="entry name" value="Endo/exonu/phosph_ase_sf"/>
</dbReference>
<dbReference type="AlphaFoldDB" id="A0A8K0D7K2"/>
<gene>
    <name evidence="1" type="ORF">ILUMI_06879</name>
</gene>
<comment type="caution">
    <text evidence="1">The sequence shown here is derived from an EMBL/GenBank/DDBJ whole genome shotgun (WGS) entry which is preliminary data.</text>
</comment>
<dbReference type="OrthoDB" id="10062343at2759"/>
<accession>A0A8K0D7K2</accession>
<dbReference type="Proteomes" id="UP000801492">
    <property type="component" value="Unassembled WGS sequence"/>
</dbReference>
<protein>
    <recommendedName>
        <fullName evidence="3">Endonuclease/exonuclease/phosphatase domain-containing protein</fullName>
    </recommendedName>
</protein>
<dbReference type="Gene3D" id="3.60.10.10">
    <property type="entry name" value="Endonuclease/exonuclease/phosphatase"/>
    <property type="match status" value="1"/>
</dbReference>
<name>A0A8K0D7K2_IGNLU</name>
<organism evidence="1 2">
    <name type="scientific">Ignelater luminosus</name>
    <name type="common">Cucubano</name>
    <name type="synonym">Pyrophorus luminosus</name>
    <dbReference type="NCBI Taxonomy" id="2038154"/>
    <lineage>
        <taxon>Eukaryota</taxon>
        <taxon>Metazoa</taxon>
        <taxon>Ecdysozoa</taxon>
        <taxon>Arthropoda</taxon>
        <taxon>Hexapoda</taxon>
        <taxon>Insecta</taxon>
        <taxon>Pterygota</taxon>
        <taxon>Neoptera</taxon>
        <taxon>Endopterygota</taxon>
        <taxon>Coleoptera</taxon>
        <taxon>Polyphaga</taxon>
        <taxon>Elateriformia</taxon>
        <taxon>Elateroidea</taxon>
        <taxon>Elateridae</taxon>
        <taxon>Agrypninae</taxon>
        <taxon>Pyrophorini</taxon>
        <taxon>Ignelater</taxon>
    </lineage>
</organism>
<proteinExistence type="predicted"/>
<keyword evidence="2" id="KW-1185">Reference proteome</keyword>
<evidence type="ECO:0000313" key="1">
    <source>
        <dbReference type="EMBL" id="KAF2899299.1"/>
    </source>
</evidence>
<sequence>MINLHASTEDKNIEEKMELCEKLEEIFMSLPKYDTKIILGDYNTKVRQEEEYRLIIRKHSVYNKLIEFAIEQNLRIMGTLYKDKNIHKTTWMSQDGNTVNQIDHVLIRGKRNKEYQSYLDTLETRQKENLEDSEIRQPNQTEILQVIKCEKWKKFRQKYNHGRDVKKWGRSATDTANQYNHWGRQFLGAGSIYQKVQGKVVKKKFILEAALEAKSLFLEKRPSTREIPSEVHEAVKCFYCRDDISRQAPGKKDVKSAKCKMSGVRDLFQKWYMSMMIGEAFEIFKSENKDV</sequence>
<evidence type="ECO:0008006" key="3">
    <source>
        <dbReference type="Google" id="ProtNLM"/>
    </source>
</evidence>